<evidence type="ECO:0000313" key="3">
    <source>
        <dbReference type="Proteomes" id="UP000501705"/>
    </source>
</evidence>
<sequence length="124" mass="12799">MPLIKSDDAPTFEAPLMTAVGLAAPSRGSTENSVWRFTLHPGNPGHAHAVSREEIFVALSGRAQVTIDGATHDLCAGDALIVPAHTVFRIAVPGDEPFDAVAILPVGAYAQAPGGAPISPPWAQ</sequence>
<organism evidence="2 3">
    <name type="scientific">Nocardia brasiliensis</name>
    <dbReference type="NCBI Taxonomy" id="37326"/>
    <lineage>
        <taxon>Bacteria</taxon>
        <taxon>Bacillati</taxon>
        <taxon>Actinomycetota</taxon>
        <taxon>Actinomycetes</taxon>
        <taxon>Mycobacteriales</taxon>
        <taxon>Nocardiaceae</taxon>
        <taxon>Nocardia</taxon>
    </lineage>
</organism>
<dbReference type="Proteomes" id="UP000501705">
    <property type="component" value="Chromosome"/>
</dbReference>
<evidence type="ECO:0000313" key="2">
    <source>
        <dbReference type="EMBL" id="QIS03355.1"/>
    </source>
</evidence>
<dbReference type="InterPro" id="IPR013096">
    <property type="entry name" value="Cupin_2"/>
</dbReference>
<dbReference type="Gene3D" id="2.60.120.10">
    <property type="entry name" value="Jelly Rolls"/>
    <property type="match status" value="1"/>
</dbReference>
<protein>
    <submittedName>
        <fullName evidence="2">Cupin domain-containing protein</fullName>
    </submittedName>
</protein>
<gene>
    <name evidence="2" type="ORF">F5X71_14415</name>
</gene>
<accession>A0A6G9XR25</accession>
<reference evidence="2 3" key="1">
    <citation type="journal article" date="2019" name="ACS Chem. Biol.">
        <title>Identification and Mobilization of a Cryptic Antibiotic Biosynthesis Gene Locus from a Human-Pathogenic Nocardia Isolate.</title>
        <authorList>
            <person name="Herisse M."/>
            <person name="Ishida K."/>
            <person name="Porter J.L."/>
            <person name="Howden B."/>
            <person name="Hertweck C."/>
            <person name="Stinear T.P."/>
            <person name="Pidot S.J."/>
        </authorList>
    </citation>
    <scope>NUCLEOTIDE SEQUENCE [LARGE SCALE GENOMIC DNA]</scope>
    <source>
        <strain evidence="2 3">AUSMDU00024985</strain>
    </source>
</reference>
<evidence type="ECO:0000259" key="1">
    <source>
        <dbReference type="Pfam" id="PF07883"/>
    </source>
</evidence>
<dbReference type="InterPro" id="IPR011051">
    <property type="entry name" value="RmlC_Cupin_sf"/>
</dbReference>
<dbReference type="EMBL" id="CP046171">
    <property type="protein sequence ID" value="QIS03355.1"/>
    <property type="molecule type" value="Genomic_DNA"/>
</dbReference>
<dbReference type="SUPFAM" id="SSF51182">
    <property type="entry name" value="RmlC-like cupins"/>
    <property type="match status" value="1"/>
</dbReference>
<dbReference type="RefSeq" id="WP_167462424.1">
    <property type="nucleotide sequence ID" value="NZ_CP046171.1"/>
</dbReference>
<proteinExistence type="predicted"/>
<dbReference type="Pfam" id="PF07883">
    <property type="entry name" value="Cupin_2"/>
    <property type="match status" value="1"/>
</dbReference>
<name>A0A6G9XR25_NOCBR</name>
<feature type="domain" description="Cupin type-2" evidence="1">
    <location>
        <begin position="36"/>
        <end position="103"/>
    </location>
</feature>
<dbReference type="InterPro" id="IPR014710">
    <property type="entry name" value="RmlC-like_jellyroll"/>
</dbReference>
<dbReference type="AlphaFoldDB" id="A0A6G9XR25"/>